<organism evidence="1 2">
    <name type="scientific">Methylosinus sporium</name>
    <dbReference type="NCBI Taxonomy" id="428"/>
    <lineage>
        <taxon>Bacteria</taxon>
        <taxon>Pseudomonadati</taxon>
        <taxon>Pseudomonadota</taxon>
        <taxon>Alphaproteobacteria</taxon>
        <taxon>Hyphomicrobiales</taxon>
        <taxon>Methylocystaceae</taxon>
        <taxon>Methylosinus</taxon>
    </lineage>
</organism>
<accession>A0A549SZL6</accession>
<gene>
    <name evidence="1" type="ORF">FM996_08525</name>
</gene>
<reference evidence="1 2" key="1">
    <citation type="submission" date="2019-07" db="EMBL/GenBank/DDBJ databases">
        <title>Ln-dependent methylotrophs.</title>
        <authorList>
            <person name="Tani A."/>
        </authorList>
    </citation>
    <scope>NUCLEOTIDE SEQUENCE [LARGE SCALE GENOMIC DNA]</scope>
    <source>
        <strain evidence="1 2">SM89A</strain>
    </source>
</reference>
<proteinExistence type="predicted"/>
<protein>
    <submittedName>
        <fullName evidence="1">Uncharacterized protein</fullName>
    </submittedName>
</protein>
<dbReference type="RefSeq" id="WP_142862648.1">
    <property type="nucleotide sequence ID" value="NZ_VJMF01000034.1"/>
</dbReference>
<dbReference type="AlphaFoldDB" id="A0A549SZL6"/>
<sequence>MGVVTDWSGARALVKTGPPIRMRSLRRDDEIEGWRVVEIAPRRVVFGRDARRHIVALFASPVRPAIASPLPDASASEGD</sequence>
<dbReference type="EMBL" id="VJMF01000034">
    <property type="protein sequence ID" value="TRL35069.1"/>
    <property type="molecule type" value="Genomic_DNA"/>
</dbReference>
<evidence type="ECO:0000313" key="2">
    <source>
        <dbReference type="Proteomes" id="UP000316781"/>
    </source>
</evidence>
<evidence type="ECO:0000313" key="1">
    <source>
        <dbReference type="EMBL" id="TRL35069.1"/>
    </source>
</evidence>
<name>A0A549SZL6_METSR</name>
<comment type="caution">
    <text evidence="1">The sequence shown here is derived from an EMBL/GenBank/DDBJ whole genome shotgun (WGS) entry which is preliminary data.</text>
</comment>
<dbReference type="Proteomes" id="UP000316781">
    <property type="component" value="Unassembled WGS sequence"/>
</dbReference>